<evidence type="ECO:0000256" key="3">
    <source>
        <dbReference type="ARBA" id="ARBA00022729"/>
    </source>
</evidence>
<name>A0A3B1BRA0_9ZZZZ</name>
<evidence type="ECO:0000256" key="5">
    <source>
        <dbReference type="SAM" id="Phobius"/>
    </source>
</evidence>
<keyword evidence="5" id="KW-0812">Transmembrane</keyword>
<comment type="subcellular location">
    <subcellularLocation>
        <location evidence="1">Periplasm</location>
    </subcellularLocation>
</comment>
<feature type="domain" description="AlgX/AlgJ SGNH hydrolase-like" evidence="6">
    <location>
        <begin position="253"/>
        <end position="365"/>
    </location>
</feature>
<protein>
    <recommendedName>
        <fullName evidence="6">AlgX/AlgJ SGNH hydrolase-like domain-containing protein</fullName>
    </recommendedName>
</protein>
<dbReference type="CDD" id="cd00229">
    <property type="entry name" value="SGNH_hydrolase"/>
    <property type="match status" value="1"/>
</dbReference>
<keyword evidence="5" id="KW-1133">Transmembrane helix</keyword>
<dbReference type="AlphaFoldDB" id="A0A3B1BRA0"/>
<proteinExistence type="predicted"/>
<keyword evidence="3" id="KW-0732">Signal</keyword>
<dbReference type="EMBL" id="UOGE01000062">
    <property type="protein sequence ID" value="VAX20836.1"/>
    <property type="molecule type" value="Genomic_DNA"/>
</dbReference>
<gene>
    <name evidence="7" type="ORF">MNBD_NITROSPINAE02-1446</name>
</gene>
<reference evidence="7" key="1">
    <citation type="submission" date="2018-06" db="EMBL/GenBank/DDBJ databases">
        <authorList>
            <person name="Zhirakovskaya E."/>
        </authorList>
    </citation>
    <scope>NUCLEOTIDE SEQUENCE</scope>
</reference>
<organism evidence="7">
    <name type="scientific">hydrothermal vent metagenome</name>
    <dbReference type="NCBI Taxonomy" id="652676"/>
    <lineage>
        <taxon>unclassified sequences</taxon>
        <taxon>metagenomes</taxon>
        <taxon>ecological metagenomes</taxon>
    </lineage>
</organism>
<evidence type="ECO:0000256" key="2">
    <source>
        <dbReference type="ARBA" id="ARBA00022679"/>
    </source>
</evidence>
<dbReference type="GO" id="GO:0042597">
    <property type="term" value="C:periplasmic space"/>
    <property type="evidence" value="ECO:0007669"/>
    <property type="project" value="UniProtKB-SubCell"/>
</dbReference>
<accession>A0A3B1BRA0</accession>
<sequence length="369" mass="41985">MNPGLKIKEWGINLLLIAASLLAIIVVLEVAIRVTLPTWYPRYAFIADDDAGYRNTPDKKLRFKSNEFDFISESNSYGYRDDPFEPDGRKVVMAIGDSFCWGFGVDYNELFLTIAEKNLGVRIVKACVSGYGTRQALALFRKDKARINPDVVLLNFFIGNDFYENTSVRNLTIVDGWFRETAPETSSMIHKSITWLRSRFRIVELVIEKIKSSPKLYALVKRAGLAGGDIIDQLDLYRKKERPEVTRAYDITSDQLKQLKEAAEDIGARLIVVIIPTKNQVNPAPFLEEVEEMGKRAGDFDFMKPRDRLKKMLGKLDVAVIDMTPAFRAETKRNAGASLYYKIDRHWNRAGQALAGRELSKKLKEIAGW</sequence>
<evidence type="ECO:0000256" key="1">
    <source>
        <dbReference type="ARBA" id="ARBA00004418"/>
    </source>
</evidence>
<keyword evidence="2" id="KW-0808">Transferase</keyword>
<dbReference type="GO" id="GO:0016740">
    <property type="term" value="F:transferase activity"/>
    <property type="evidence" value="ECO:0007669"/>
    <property type="project" value="UniProtKB-KW"/>
</dbReference>
<dbReference type="SUPFAM" id="SSF52266">
    <property type="entry name" value="SGNH hydrolase"/>
    <property type="match status" value="1"/>
</dbReference>
<evidence type="ECO:0000259" key="6">
    <source>
        <dbReference type="Pfam" id="PF16822"/>
    </source>
</evidence>
<keyword evidence="5" id="KW-0472">Membrane</keyword>
<dbReference type="InterPro" id="IPR031811">
    <property type="entry name" value="ALGX/ALGJ_SGNH-like"/>
</dbReference>
<feature type="transmembrane region" description="Helical" evidence="5">
    <location>
        <begin position="12"/>
        <end position="32"/>
    </location>
</feature>
<dbReference type="Gene3D" id="3.40.50.1110">
    <property type="entry name" value="SGNH hydrolase"/>
    <property type="match status" value="1"/>
</dbReference>
<keyword evidence="4" id="KW-0574">Periplasm</keyword>
<dbReference type="Pfam" id="PF16822">
    <property type="entry name" value="ALGX"/>
    <property type="match status" value="1"/>
</dbReference>
<evidence type="ECO:0000313" key="7">
    <source>
        <dbReference type="EMBL" id="VAX20836.1"/>
    </source>
</evidence>
<evidence type="ECO:0000256" key="4">
    <source>
        <dbReference type="ARBA" id="ARBA00022764"/>
    </source>
</evidence>
<dbReference type="InterPro" id="IPR036514">
    <property type="entry name" value="SGNH_hydro_sf"/>
</dbReference>